<organism evidence="1 2">
    <name type="scientific">Melia azedarach</name>
    <name type="common">Chinaberry tree</name>
    <dbReference type="NCBI Taxonomy" id="155640"/>
    <lineage>
        <taxon>Eukaryota</taxon>
        <taxon>Viridiplantae</taxon>
        <taxon>Streptophyta</taxon>
        <taxon>Embryophyta</taxon>
        <taxon>Tracheophyta</taxon>
        <taxon>Spermatophyta</taxon>
        <taxon>Magnoliopsida</taxon>
        <taxon>eudicotyledons</taxon>
        <taxon>Gunneridae</taxon>
        <taxon>Pentapetalae</taxon>
        <taxon>rosids</taxon>
        <taxon>malvids</taxon>
        <taxon>Sapindales</taxon>
        <taxon>Meliaceae</taxon>
        <taxon>Melia</taxon>
    </lineage>
</organism>
<gene>
    <name evidence="1" type="ORF">OWV82_014593</name>
</gene>
<accession>A0ACC1XNV7</accession>
<evidence type="ECO:0000313" key="1">
    <source>
        <dbReference type="EMBL" id="KAJ4712334.1"/>
    </source>
</evidence>
<protein>
    <submittedName>
        <fullName evidence="1">Uncharacterized protein</fullName>
    </submittedName>
</protein>
<comment type="caution">
    <text evidence="1">The sequence shown here is derived from an EMBL/GenBank/DDBJ whole genome shotgun (WGS) entry which is preliminary data.</text>
</comment>
<dbReference type="EMBL" id="CM051401">
    <property type="protein sequence ID" value="KAJ4712334.1"/>
    <property type="molecule type" value="Genomic_DNA"/>
</dbReference>
<proteinExistence type="predicted"/>
<evidence type="ECO:0000313" key="2">
    <source>
        <dbReference type="Proteomes" id="UP001164539"/>
    </source>
</evidence>
<keyword evidence="2" id="KW-1185">Reference proteome</keyword>
<reference evidence="1 2" key="1">
    <citation type="journal article" date="2023" name="Science">
        <title>Complex scaffold remodeling in plant triterpene biosynthesis.</title>
        <authorList>
            <person name="De La Pena R."/>
            <person name="Hodgson H."/>
            <person name="Liu J.C."/>
            <person name="Stephenson M.J."/>
            <person name="Martin A.C."/>
            <person name="Owen C."/>
            <person name="Harkess A."/>
            <person name="Leebens-Mack J."/>
            <person name="Jimenez L.E."/>
            <person name="Osbourn A."/>
            <person name="Sattely E.S."/>
        </authorList>
    </citation>
    <scope>NUCLEOTIDE SEQUENCE [LARGE SCALE GENOMIC DNA]</scope>
    <source>
        <strain evidence="2">cv. JPN11</strain>
        <tissue evidence="1">Leaf</tissue>
    </source>
</reference>
<name>A0ACC1XNV7_MELAZ</name>
<dbReference type="Proteomes" id="UP001164539">
    <property type="component" value="Chromosome 8"/>
</dbReference>
<sequence length="255" mass="28923">MDHYQCLHLRCSEDTTLLKNFIEKERIFEFLAGLNIEFDQVRVQVLRKEELPSLNETISIIRAKERRRGAMIEPQNIDGSAMLTNGANIRGAKLNQQTNNESRKGKLSKMSNGDSRDNLWCTFYKKPRHTRERCWKFHGKPSTSSKDWGYKGGQQRNQGQAHLTTTHQGEEKAQDQREFNKEEIEKLKNLLVTLEKPTGTLFIGALSRKIATADGSLSTVAGVGDVKISPSFILKNVLHVPKLSTNLVSINTLMI</sequence>